<accession>A0A1I2LQ43</accession>
<dbReference type="InterPro" id="IPR005804">
    <property type="entry name" value="FA_desaturase_dom"/>
</dbReference>
<dbReference type="GO" id="GO:0016717">
    <property type="term" value="F:oxidoreductase activity, acting on paired donors, with oxidation of a pair of donors resulting in the reduction of molecular oxygen to two molecules of water"/>
    <property type="evidence" value="ECO:0007669"/>
    <property type="project" value="TreeGrafter"/>
</dbReference>
<dbReference type="GO" id="GO:0008610">
    <property type="term" value="P:lipid biosynthetic process"/>
    <property type="evidence" value="ECO:0007669"/>
    <property type="project" value="UniProtKB-ARBA"/>
</dbReference>
<evidence type="ECO:0000259" key="2">
    <source>
        <dbReference type="Pfam" id="PF00487"/>
    </source>
</evidence>
<dbReference type="PANTHER" id="PTHR19353:SF19">
    <property type="entry name" value="DELTA(5) FATTY ACID DESATURASE C-RELATED"/>
    <property type="match status" value="1"/>
</dbReference>
<reference evidence="3 4" key="1">
    <citation type="submission" date="2016-10" db="EMBL/GenBank/DDBJ databases">
        <authorList>
            <person name="de Groot N.N."/>
        </authorList>
    </citation>
    <scope>NUCLEOTIDE SEQUENCE [LARGE SCALE GENOMIC DNA]</scope>
    <source>
        <strain evidence="3 4">OK461</strain>
    </source>
</reference>
<keyword evidence="1" id="KW-0472">Membrane</keyword>
<feature type="transmembrane region" description="Helical" evidence="1">
    <location>
        <begin position="169"/>
        <end position="190"/>
    </location>
</feature>
<feature type="transmembrane region" description="Helical" evidence="1">
    <location>
        <begin position="65"/>
        <end position="89"/>
    </location>
</feature>
<dbReference type="Pfam" id="PF00487">
    <property type="entry name" value="FA_desaturase"/>
    <property type="match status" value="1"/>
</dbReference>
<dbReference type="RefSeq" id="WP_075030314.1">
    <property type="nucleotide sequence ID" value="NZ_FONR01000012.1"/>
</dbReference>
<dbReference type="CDD" id="cd03506">
    <property type="entry name" value="Delta6-FADS-like"/>
    <property type="match status" value="1"/>
</dbReference>
<keyword evidence="1" id="KW-0812">Transmembrane</keyword>
<dbReference type="AlphaFoldDB" id="A0A1I2LQ43"/>
<dbReference type="GO" id="GO:0016020">
    <property type="term" value="C:membrane"/>
    <property type="evidence" value="ECO:0007669"/>
    <property type="project" value="TreeGrafter"/>
</dbReference>
<dbReference type="PANTHER" id="PTHR19353">
    <property type="entry name" value="FATTY ACID DESATURASE 2"/>
    <property type="match status" value="1"/>
</dbReference>
<proteinExistence type="predicted"/>
<protein>
    <submittedName>
        <fullName evidence="3">Fatty acid desaturase</fullName>
    </submittedName>
</protein>
<dbReference type="InterPro" id="IPR012171">
    <property type="entry name" value="Fatty_acid_desaturase"/>
</dbReference>
<keyword evidence="1" id="KW-1133">Transmembrane helix</keyword>
<gene>
    <name evidence="3" type="ORF">SAMN02787118_112133</name>
</gene>
<evidence type="ECO:0000313" key="3">
    <source>
        <dbReference type="EMBL" id="SFF81223.1"/>
    </source>
</evidence>
<feature type="transmembrane region" description="Helical" evidence="1">
    <location>
        <begin position="202"/>
        <end position="220"/>
    </location>
</feature>
<dbReference type="OrthoDB" id="104711at2"/>
<dbReference type="Proteomes" id="UP000181942">
    <property type="component" value="Unassembled WGS sequence"/>
</dbReference>
<feature type="domain" description="Fatty acid desaturase" evidence="2">
    <location>
        <begin position="66"/>
        <end position="323"/>
    </location>
</feature>
<feature type="transmembrane region" description="Helical" evidence="1">
    <location>
        <begin position="226"/>
        <end position="246"/>
    </location>
</feature>
<evidence type="ECO:0000256" key="1">
    <source>
        <dbReference type="SAM" id="Phobius"/>
    </source>
</evidence>
<organism evidence="3 4">
    <name type="scientific">Streptomyces mirabilis</name>
    <dbReference type="NCBI Taxonomy" id="68239"/>
    <lineage>
        <taxon>Bacteria</taxon>
        <taxon>Bacillati</taxon>
        <taxon>Actinomycetota</taxon>
        <taxon>Actinomycetes</taxon>
        <taxon>Kitasatosporales</taxon>
        <taxon>Streptomycetaceae</taxon>
        <taxon>Streptomyces</taxon>
    </lineage>
</organism>
<dbReference type="PIRSF" id="PIRSF015921">
    <property type="entry name" value="FA_sphinglp_des"/>
    <property type="match status" value="1"/>
</dbReference>
<evidence type="ECO:0000313" key="4">
    <source>
        <dbReference type="Proteomes" id="UP000181942"/>
    </source>
</evidence>
<feature type="transmembrane region" description="Helical" evidence="1">
    <location>
        <begin position="41"/>
        <end position="59"/>
    </location>
</feature>
<name>A0A1I2LQ43_9ACTN</name>
<sequence length="350" mass="39531">MTDSPAVNSSPYEPAAQDEDFRELTRRVQAAGLMRPRTGQYVTGIAVVWLMNALGWAALAFSGGTWWKVVLAAVWLAVWHEQLAFLVHDAGHRQITRSRKFIQALGLVHGNLMLGVCFGWWVQHHNRHHNHPNHLELDPDILRRVAIFAPEQAQDRKGFARFLAANQRYLFFPLLGLEALVLRIAGVIALRRRALRKPLLEGGLMVLHALLFFGALFVLLPWPSVLLFLTVHQVLLGYLLGLAFAVNHKGLPTRVGKEWSWLERQVLTSRTLPTGYIGDFFYGGLNYQIEHHLFPGMPRAALRRAYPLVKQFCVEREIPYVETGVLESYRDLAEHLGSASEVLRGTTATA</sequence>
<feature type="transmembrane region" description="Helical" evidence="1">
    <location>
        <begin position="101"/>
        <end position="122"/>
    </location>
</feature>
<dbReference type="EMBL" id="FONR01000012">
    <property type="protein sequence ID" value="SFF81223.1"/>
    <property type="molecule type" value="Genomic_DNA"/>
</dbReference>